<feature type="chain" id="PRO_5044764512" evidence="2">
    <location>
        <begin position="24"/>
        <end position="330"/>
    </location>
</feature>
<evidence type="ECO:0000256" key="1">
    <source>
        <dbReference type="SAM" id="MobiDB-lite"/>
    </source>
</evidence>
<reference evidence="3 4" key="1">
    <citation type="submission" date="2024-05" db="EMBL/GenBank/DDBJ databases">
        <title>Genetic variation in Jamaican populations of the coffee berry borer (Hypothenemus hampei).</title>
        <authorList>
            <person name="Errbii M."/>
            <person name="Myrie A."/>
        </authorList>
    </citation>
    <scope>NUCLEOTIDE SEQUENCE [LARGE SCALE GENOMIC DNA]</scope>
    <source>
        <strain evidence="3">JA-Hopewell-2020-01-JO</strain>
        <tissue evidence="3">Whole body</tissue>
    </source>
</reference>
<keyword evidence="4" id="KW-1185">Reference proteome</keyword>
<feature type="region of interest" description="Disordered" evidence="1">
    <location>
        <begin position="228"/>
        <end position="248"/>
    </location>
</feature>
<name>A0ABD1F7T2_HYPHA</name>
<proteinExistence type="predicted"/>
<protein>
    <submittedName>
        <fullName evidence="3">Uncharacterized protein</fullName>
    </submittedName>
</protein>
<sequence>MVYHLKFKHILVFVLASVLFCEGKSLLDDSPVDIEVATTPCPDELEKQDNTEQSWTDLEDALLNEGTRKTLNDQESLLYESTTLATLNHSVELEKLETEDSNGSTTLCPEELARQQGMLSNSNADGEIRFNNNESSEDEITTISSKNAEISVKTLLDVQKDSALLKLVLNKKQFSNSPDLDGRTKRQASSNYSPYYSSYDPQSQSSNTYTNEASSSASLLENYNNYRSQQFNNNNNNRKKIPSTNGNVTGYQQMQRQRQNNNYRKNYGQKPVNGYRNPSLNMRYSSNGSVYKVKPKTNRRQYQAKLSSSSTVRPARANLKKKFRPLPVFP</sequence>
<accession>A0ABD1F7T2</accession>
<gene>
    <name evidence="3" type="ORF">ABEB36_002136</name>
</gene>
<dbReference type="EMBL" id="JBDJPC010000002">
    <property type="protein sequence ID" value="KAL1512557.1"/>
    <property type="molecule type" value="Genomic_DNA"/>
</dbReference>
<dbReference type="Proteomes" id="UP001566132">
    <property type="component" value="Unassembled WGS sequence"/>
</dbReference>
<feature type="signal peptide" evidence="2">
    <location>
        <begin position="1"/>
        <end position="23"/>
    </location>
</feature>
<evidence type="ECO:0000256" key="2">
    <source>
        <dbReference type="SAM" id="SignalP"/>
    </source>
</evidence>
<dbReference type="AlphaFoldDB" id="A0ABD1F7T2"/>
<feature type="region of interest" description="Disordered" evidence="1">
    <location>
        <begin position="174"/>
        <end position="216"/>
    </location>
</feature>
<keyword evidence="2" id="KW-0732">Signal</keyword>
<comment type="caution">
    <text evidence="3">The sequence shown here is derived from an EMBL/GenBank/DDBJ whole genome shotgun (WGS) entry which is preliminary data.</text>
</comment>
<evidence type="ECO:0000313" key="3">
    <source>
        <dbReference type="EMBL" id="KAL1512557.1"/>
    </source>
</evidence>
<organism evidence="3 4">
    <name type="scientific">Hypothenemus hampei</name>
    <name type="common">Coffee berry borer</name>
    <dbReference type="NCBI Taxonomy" id="57062"/>
    <lineage>
        <taxon>Eukaryota</taxon>
        <taxon>Metazoa</taxon>
        <taxon>Ecdysozoa</taxon>
        <taxon>Arthropoda</taxon>
        <taxon>Hexapoda</taxon>
        <taxon>Insecta</taxon>
        <taxon>Pterygota</taxon>
        <taxon>Neoptera</taxon>
        <taxon>Endopterygota</taxon>
        <taxon>Coleoptera</taxon>
        <taxon>Polyphaga</taxon>
        <taxon>Cucujiformia</taxon>
        <taxon>Curculionidae</taxon>
        <taxon>Scolytinae</taxon>
        <taxon>Hypothenemus</taxon>
    </lineage>
</organism>
<feature type="compositionally biased region" description="Low complexity" evidence="1">
    <location>
        <begin position="189"/>
        <end position="207"/>
    </location>
</feature>
<evidence type="ECO:0000313" key="4">
    <source>
        <dbReference type="Proteomes" id="UP001566132"/>
    </source>
</evidence>